<keyword evidence="2" id="KW-1185">Reference proteome</keyword>
<name>A0A1H7D498_9FIRM</name>
<dbReference type="RefSeq" id="WP_091835515.1">
    <property type="nucleotide sequence ID" value="NZ_FNZK01000027.1"/>
</dbReference>
<dbReference type="Proteomes" id="UP000199662">
    <property type="component" value="Unassembled WGS sequence"/>
</dbReference>
<sequence length="151" mass="16983">MRRKDREITKEETIKLLETAEVGSLATVNPDHTPYVVPLNFVYAKEAIYLHSAVEGKKLDNIGMNSNVCFSVYDAVELMPEAFSTKYKSAIVVGKIHEVKDPEEKREGLIAIVKKYSPEFYEAGVKYVDNASEKTKVLKIEILQITGKSRG</sequence>
<protein>
    <recommendedName>
        <fullName evidence="3">Nitroimidazol reductase NimA, pyridoxamine 5'-phosphate oxidase superfamily</fullName>
    </recommendedName>
</protein>
<dbReference type="PANTHER" id="PTHR34071:SF2">
    <property type="entry name" value="FLAVIN-NUCLEOTIDE-BINDING PROTEIN"/>
    <property type="match status" value="1"/>
</dbReference>
<dbReference type="InterPro" id="IPR012349">
    <property type="entry name" value="Split_barrel_FMN-bd"/>
</dbReference>
<dbReference type="PANTHER" id="PTHR34071">
    <property type="entry name" value="5-NITROIMIDAZOLE ANTIBIOTICS RESISTANCE PROTEIN, NIMA-FAMILY-RELATED PROTEIN-RELATED"/>
    <property type="match status" value="1"/>
</dbReference>
<reference evidence="2" key="1">
    <citation type="submission" date="2016-10" db="EMBL/GenBank/DDBJ databases">
        <authorList>
            <person name="Varghese N."/>
            <person name="Submissions S."/>
        </authorList>
    </citation>
    <scope>NUCLEOTIDE SEQUENCE [LARGE SCALE GENOMIC DNA]</scope>
    <source>
        <strain evidence="2">DSM 2179</strain>
    </source>
</reference>
<dbReference type="Pfam" id="PF12900">
    <property type="entry name" value="Pyridox_ox_2"/>
    <property type="match status" value="1"/>
</dbReference>
<organism evidence="1 2">
    <name type="scientific">Propionispira arboris</name>
    <dbReference type="NCBI Taxonomy" id="84035"/>
    <lineage>
        <taxon>Bacteria</taxon>
        <taxon>Bacillati</taxon>
        <taxon>Bacillota</taxon>
        <taxon>Negativicutes</taxon>
        <taxon>Selenomonadales</taxon>
        <taxon>Selenomonadaceae</taxon>
        <taxon>Propionispira</taxon>
    </lineage>
</organism>
<evidence type="ECO:0008006" key="3">
    <source>
        <dbReference type="Google" id="ProtNLM"/>
    </source>
</evidence>
<gene>
    <name evidence="1" type="ORF">SAMN05660742_12717</name>
</gene>
<dbReference type="InterPro" id="IPR024747">
    <property type="entry name" value="Pyridox_Oxase-rel"/>
</dbReference>
<dbReference type="Gene3D" id="2.30.110.10">
    <property type="entry name" value="Electron Transport, Fmn-binding Protein, Chain A"/>
    <property type="match status" value="1"/>
</dbReference>
<dbReference type="SUPFAM" id="SSF50475">
    <property type="entry name" value="FMN-binding split barrel"/>
    <property type="match status" value="1"/>
</dbReference>
<dbReference type="STRING" id="84035.SAMN05660742_12717"/>
<proteinExistence type="predicted"/>
<evidence type="ECO:0000313" key="2">
    <source>
        <dbReference type="Proteomes" id="UP000199662"/>
    </source>
</evidence>
<dbReference type="EMBL" id="FNZK01000027">
    <property type="protein sequence ID" value="SEJ94352.1"/>
    <property type="molecule type" value="Genomic_DNA"/>
</dbReference>
<accession>A0A1H7D498</accession>
<dbReference type="AlphaFoldDB" id="A0A1H7D498"/>
<evidence type="ECO:0000313" key="1">
    <source>
        <dbReference type="EMBL" id="SEJ94352.1"/>
    </source>
</evidence>